<evidence type="ECO:0000256" key="2">
    <source>
        <dbReference type="ARBA" id="ARBA00022448"/>
    </source>
</evidence>
<evidence type="ECO:0000256" key="4">
    <source>
        <dbReference type="ARBA" id="ARBA00022764"/>
    </source>
</evidence>
<evidence type="ECO:0000313" key="6">
    <source>
        <dbReference type="Proteomes" id="UP001597102"/>
    </source>
</evidence>
<evidence type="ECO:0000256" key="3">
    <source>
        <dbReference type="ARBA" id="ARBA00022729"/>
    </source>
</evidence>
<keyword evidence="6" id="KW-1185">Reference proteome</keyword>
<dbReference type="InterPro" id="IPR006059">
    <property type="entry name" value="SBP"/>
</dbReference>
<organism evidence="5 6">
    <name type="scientific">Methyloligella solikamskensis</name>
    <dbReference type="NCBI Taxonomy" id="1177756"/>
    <lineage>
        <taxon>Bacteria</taxon>
        <taxon>Pseudomonadati</taxon>
        <taxon>Pseudomonadota</taxon>
        <taxon>Alphaproteobacteria</taxon>
        <taxon>Hyphomicrobiales</taxon>
        <taxon>Hyphomicrobiaceae</taxon>
        <taxon>Methyloligella</taxon>
    </lineage>
</organism>
<keyword evidence="4" id="KW-0574">Periplasm</keyword>
<dbReference type="SUPFAM" id="SSF53850">
    <property type="entry name" value="Periplasmic binding protein-like II"/>
    <property type="match status" value="1"/>
</dbReference>
<accession>A0ABW3JC12</accession>
<reference evidence="6" key="1">
    <citation type="journal article" date="2019" name="Int. J. Syst. Evol. Microbiol.">
        <title>The Global Catalogue of Microorganisms (GCM) 10K type strain sequencing project: providing services to taxonomists for standard genome sequencing and annotation.</title>
        <authorList>
            <consortium name="The Broad Institute Genomics Platform"/>
            <consortium name="The Broad Institute Genome Sequencing Center for Infectious Disease"/>
            <person name="Wu L."/>
            <person name="Ma J."/>
        </authorList>
    </citation>
    <scope>NUCLEOTIDE SEQUENCE [LARGE SCALE GENOMIC DNA]</scope>
    <source>
        <strain evidence="6">CCUG 61697</strain>
    </source>
</reference>
<comment type="subcellular location">
    <subcellularLocation>
        <location evidence="1">Periplasm</location>
    </subcellularLocation>
</comment>
<gene>
    <name evidence="5" type="ORF">ACFQ2F_12825</name>
</gene>
<dbReference type="InterPro" id="IPR001188">
    <property type="entry name" value="Sperm_putr-bd"/>
</dbReference>
<name>A0ABW3JC12_9HYPH</name>
<keyword evidence="2" id="KW-0813">Transport</keyword>
<proteinExistence type="predicted"/>
<dbReference type="Pfam" id="PF13416">
    <property type="entry name" value="SBP_bac_8"/>
    <property type="match status" value="1"/>
</dbReference>
<dbReference type="Proteomes" id="UP001597102">
    <property type="component" value="Unassembled WGS sequence"/>
</dbReference>
<evidence type="ECO:0000256" key="1">
    <source>
        <dbReference type="ARBA" id="ARBA00004418"/>
    </source>
</evidence>
<dbReference type="Gene3D" id="3.40.190.10">
    <property type="entry name" value="Periplasmic binding protein-like II"/>
    <property type="match status" value="2"/>
</dbReference>
<dbReference type="PRINTS" id="PR00909">
    <property type="entry name" value="SPERMDNBNDNG"/>
</dbReference>
<keyword evidence="3" id="KW-0732">Signal</keyword>
<comment type="caution">
    <text evidence="5">The sequence shown here is derived from an EMBL/GenBank/DDBJ whole genome shotgun (WGS) entry which is preliminary data.</text>
</comment>
<sequence length="336" mass="37492">MSVVGVASAHAQTLNMLAWEGYADDSFVKPFTEDTGCEVSAVYVGSNDEFFAKLMAGGGQYDLISPSNDTTMKLIDAGLVDPVDMSKVPNSKDFFPAFESPAWLTKDDEIYGVPYAWGVIRILVDADAVDSPPESLGFLWDPKFKGKIAMWDDIETVYTAGRYLGIEDIYDMNDEELAKVKEALLELKPNIRKYWFTTSEMGTLMQGKEVVAGNSWEETLVKLNEEGRDIIDVEPKEGRGGWSDSWMIAKGASDNECVYKWLDYVSSPEAQALGHKVTGFGYANTKLIDELTPEETDSFEALGMSDPETLKTVSWWQPVKQRAKYLEIWNQVKAAQ</sequence>
<dbReference type="EMBL" id="JBHTJO010000001">
    <property type="protein sequence ID" value="MFD0987983.1"/>
    <property type="molecule type" value="Genomic_DNA"/>
</dbReference>
<protein>
    <submittedName>
        <fullName evidence="5">ABC transporter substrate-binding protein</fullName>
    </submittedName>
</protein>
<dbReference type="CDD" id="cd13588">
    <property type="entry name" value="PBP2_polyamine_1"/>
    <property type="match status" value="1"/>
</dbReference>
<dbReference type="PANTHER" id="PTHR30222:SF17">
    <property type="entry name" value="SPERMIDINE_PUTRESCINE-BINDING PERIPLASMIC PROTEIN"/>
    <property type="match status" value="1"/>
</dbReference>
<dbReference type="PANTHER" id="PTHR30222">
    <property type="entry name" value="SPERMIDINE/PUTRESCINE-BINDING PERIPLASMIC PROTEIN"/>
    <property type="match status" value="1"/>
</dbReference>
<dbReference type="RefSeq" id="WP_379090469.1">
    <property type="nucleotide sequence ID" value="NZ_JBHTJO010000001.1"/>
</dbReference>
<evidence type="ECO:0000313" key="5">
    <source>
        <dbReference type="EMBL" id="MFD0987983.1"/>
    </source>
</evidence>